<keyword evidence="1" id="KW-0812">Transmembrane</keyword>
<dbReference type="Proteomes" id="UP000535937">
    <property type="component" value="Unassembled WGS sequence"/>
</dbReference>
<sequence length="139" mass="15131">MSILICYRILALCIAIGLSCGSIADDLSSSEPGDVAMPKADTSEIEFKGDRELTSQLPLSYWVVLFILGAIGSVAWWKSRGRLALKLKSNTNSGIVNLVEKTALDSNLTAYILDIKGKKVLVLRQPNNLCLTSLVMEDQ</sequence>
<dbReference type="EMBL" id="JACHWZ010000032">
    <property type="protein sequence ID" value="MBB3063501.1"/>
    <property type="molecule type" value="Genomic_DNA"/>
</dbReference>
<organism evidence="3 4">
    <name type="scientific">Microbulbifer rhizosphaerae</name>
    <dbReference type="NCBI Taxonomy" id="1562603"/>
    <lineage>
        <taxon>Bacteria</taxon>
        <taxon>Pseudomonadati</taxon>
        <taxon>Pseudomonadota</taxon>
        <taxon>Gammaproteobacteria</taxon>
        <taxon>Cellvibrionales</taxon>
        <taxon>Microbulbiferaceae</taxon>
        <taxon>Microbulbifer</taxon>
    </lineage>
</organism>
<keyword evidence="4" id="KW-1185">Reference proteome</keyword>
<proteinExistence type="predicted"/>
<evidence type="ECO:0000256" key="2">
    <source>
        <dbReference type="SAM" id="SignalP"/>
    </source>
</evidence>
<dbReference type="AlphaFoldDB" id="A0A7W4WH50"/>
<comment type="caution">
    <text evidence="3">The sequence shown here is derived from an EMBL/GenBank/DDBJ whole genome shotgun (WGS) entry which is preliminary data.</text>
</comment>
<keyword evidence="1" id="KW-0472">Membrane</keyword>
<evidence type="ECO:0000313" key="3">
    <source>
        <dbReference type="EMBL" id="MBB3063501.1"/>
    </source>
</evidence>
<gene>
    <name evidence="3" type="ORF">FHS09_004359</name>
</gene>
<keyword evidence="2" id="KW-0732">Signal</keyword>
<name>A0A7W4WH50_9GAMM</name>
<evidence type="ECO:0000313" key="4">
    <source>
        <dbReference type="Proteomes" id="UP000535937"/>
    </source>
</evidence>
<feature type="chain" id="PRO_5031161838" description="Flagellar biogenesis protein FliO" evidence="2">
    <location>
        <begin position="25"/>
        <end position="139"/>
    </location>
</feature>
<evidence type="ECO:0008006" key="5">
    <source>
        <dbReference type="Google" id="ProtNLM"/>
    </source>
</evidence>
<protein>
    <recommendedName>
        <fullName evidence="5">Flagellar biogenesis protein FliO</fullName>
    </recommendedName>
</protein>
<feature type="transmembrane region" description="Helical" evidence="1">
    <location>
        <begin position="59"/>
        <end position="77"/>
    </location>
</feature>
<dbReference type="RefSeq" id="WP_183463740.1">
    <property type="nucleotide sequence ID" value="NZ_JACHWZ010000032.1"/>
</dbReference>
<keyword evidence="1" id="KW-1133">Transmembrane helix</keyword>
<feature type="signal peptide" evidence="2">
    <location>
        <begin position="1"/>
        <end position="24"/>
    </location>
</feature>
<reference evidence="3 4" key="1">
    <citation type="submission" date="2020-08" db="EMBL/GenBank/DDBJ databases">
        <title>Genomic Encyclopedia of Type Strains, Phase III (KMG-III): the genomes of soil and plant-associated and newly described type strains.</title>
        <authorList>
            <person name="Whitman W."/>
        </authorList>
    </citation>
    <scope>NUCLEOTIDE SEQUENCE [LARGE SCALE GENOMIC DNA]</scope>
    <source>
        <strain evidence="3 4">CECT 8799</strain>
    </source>
</reference>
<evidence type="ECO:0000256" key="1">
    <source>
        <dbReference type="SAM" id="Phobius"/>
    </source>
</evidence>
<accession>A0A7W4WH50</accession>